<name>A0A080LR47_9PROT</name>
<dbReference type="InterPro" id="IPR038475">
    <property type="entry name" value="RecG_C_sf"/>
</dbReference>
<protein>
    <submittedName>
        <fullName evidence="1">Uncharacterized protein</fullName>
    </submittedName>
</protein>
<dbReference type="Proteomes" id="UP000020077">
    <property type="component" value="Unassembled WGS sequence"/>
</dbReference>
<proteinExistence type="predicted"/>
<dbReference type="EMBL" id="JDVG02000670">
    <property type="protein sequence ID" value="KFB70631.1"/>
    <property type="molecule type" value="Genomic_DNA"/>
</dbReference>
<evidence type="ECO:0000313" key="1">
    <source>
        <dbReference type="EMBL" id="KFB70631.1"/>
    </source>
</evidence>
<dbReference type="AlphaFoldDB" id="A0A080LR47"/>
<organism evidence="1 2">
    <name type="scientific">Candidatus Accumulibacter phosphatis</name>
    <dbReference type="NCBI Taxonomy" id="327160"/>
    <lineage>
        <taxon>Bacteria</taxon>
        <taxon>Pseudomonadati</taxon>
        <taxon>Pseudomonadota</taxon>
        <taxon>Betaproteobacteria</taxon>
        <taxon>Candidatus Accumulibacter</taxon>
    </lineage>
</organism>
<reference evidence="1 2" key="1">
    <citation type="submission" date="2014-02" db="EMBL/GenBank/DDBJ databases">
        <title>Expanding our view of genomic diversity in Candidatus Accumulibacter clades.</title>
        <authorList>
            <person name="Skennerton C.T."/>
            <person name="Barr J.J."/>
            <person name="Slater F.R."/>
            <person name="Bond P.L."/>
            <person name="Tyson G.W."/>
        </authorList>
    </citation>
    <scope>NUCLEOTIDE SEQUENCE [LARGE SCALE GENOMIC DNA]</scope>
    <source>
        <strain evidence="2">BA-91</strain>
    </source>
</reference>
<sequence length="224" mass="24748">MAAEDEQGSLHPTVAGLLMSSRAPQHFLPGAFIQAVAYQGSTVVPAGAGLYQRDAQDIVGPLDRQILSACDFVRKNMRVAARKRPDGGREDRPQFDLLAVFEAVTNAVAHRDYSMAGSKVRLRLFDDRLDLHSPGTLPNTMTPESLPYRQVARNEALTSLLARCPIEDAGLAVHRRHIMDKRGEGVPIILQRSLDLSDRAPEYRMKDEGELMLTIYAAREEDAA</sequence>
<dbReference type="PANTHER" id="PTHR30595">
    <property type="entry name" value="GLPR-RELATED TRANSCRIPTIONAL REPRESSOR"/>
    <property type="match status" value="1"/>
</dbReference>
<dbReference type="PANTHER" id="PTHR30595:SF6">
    <property type="entry name" value="SCHLAFEN ALBA-2 DOMAIN-CONTAINING PROTEIN"/>
    <property type="match status" value="1"/>
</dbReference>
<dbReference type="Gene3D" id="3.30.565.60">
    <property type="match status" value="1"/>
</dbReference>
<evidence type="ECO:0000313" key="2">
    <source>
        <dbReference type="Proteomes" id="UP000020077"/>
    </source>
</evidence>
<dbReference type="Pfam" id="PF13749">
    <property type="entry name" value="HATPase_c_4"/>
    <property type="match status" value="1"/>
</dbReference>
<accession>A0A080LR47</accession>
<comment type="caution">
    <text evidence="1">The sequence shown here is derived from an EMBL/GenBank/DDBJ whole genome shotgun (WGS) entry which is preliminary data.</text>
</comment>
<gene>
    <name evidence="1" type="ORF">AW09_004271</name>
</gene>